<dbReference type="Gene3D" id="3.30.160.60">
    <property type="entry name" value="Classic Zinc Finger"/>
    <property type="match status" value="1"/>
</dbReference>
<evidence type="ECO:0000256" key="3">
    <source>
        <dbReference type="ARBA" id="ARBA00022833"/>
    </source>
</evidence>
<dbReference type="PANTHER" id="PTHR13267:SF3">
    <property type="entry name" value="ZINC FINGER PROTEIN 277"/>
    <property type="match status" value="1"/>
</dbReference>
<dbReference type="InterPro" id="IPR041661">
    <property type="entry name" value="ZN622/Rei1/Reh1_Znf-C2H2"/>
</dbReference>
<proteinExistence type="inferred from homology"/>
<dbReference type="PROSITE" id="PS00028">
    <property type="entry name" value="ZINC_FINGER_C2H2_1"/>
    <property type="match status" value="2"/>
</dbReference>
<dbReference type="InterPro" id="IPR013087">
    <property type="entry name" value="Znf_C2H2_type"/>
</dbReference>
<dbReference type="CTD" id="20232202"/>
<gene>
    <name evidence="7" type="ORF">LOTGIDRAFT_123167</name>
</gene>
<evidence type="ECO:0000256" key="4">
    <source>
        <dbReference type="ARBA" id="ARBA00034119"/>
    </source>
</evidence>
<evidence type="ECO:0000313" key="7">
    <source>
        <dbReference type="EMBL" id="ESO90445.1"/>
    </source>
</evidence>
<dbReference type="HOGENOM" id="CLU_033436_0_0_1"/>
<sequence>PCLFCDEVYQITEKKDDLLAHLVVKHKFVIADVNLISNFRRYIDYWKKRLKEQPITDYCSVIYIYSSISDPKEEYYLLCDVLPEDKDLRQFLQKQKLEEVLASQQKEREDNSFNAQCLFCKEHFTGNRSSMINHMATDHNFNIGQPDNIVYSNEFMTELQTMLNNLQCLYCEKIFKDKTSLKEHMRKKLHRKIKSNNRKYDKYYIINYLELGKNWEEIHTEDDGDNNTDIEDETEEQNITDWYKWKEEAGAQAVCLFCEFSSSLPDCLRDHMQELHDFDLHEIKLKLKLNFYQKVKLVNYIRRQVYQGICYGCQEEFQDKKELLDHMHSTDHISRIPAPTVWDQPQYYFPTYENDNLLCQLEDCEEDDDDEWREDDGVPVIAEDIPTTSLASQTFRREILNT</sequence>
<evidence type="ECO:0000313" key="8">
    <source>
        <dbReference type="Proteomes" id="UP000030746"/>
    </source>
</evidence>
<dbReference type="SUPFAM" id="SSF57667">
    <property type="entry name" value="beta-beta-alpha zinc fingers"/>
    <property type="match status" value="2"/>
</dbReference>
<organism evidence="7 8">
    <name type="scientific">Lottia gigantea</name>
    <name type="common">Giant owl limpet</name>
    <dbReference type="NCBI Taxonomy" id="225164"/>
    <lineage>
        <taxon>Eukaryota</taxon>
        <taxon>Metazoa</taxon>
        <taxon>Spiralia</taxon>
        <taxon>Lophotrochozoa</taxon>
        <taxon>Mollusca</taxon>
        <taxon>Gastropoda</taxon>
        <taxon>Patellogastropoda</taxon>
        <taxon>Lottioidea</taxon>
        <taxon>Lottiidae</taxon>
        <taxon>Lottia</taxon>
    </lineage>
</organism>
<name>V4A626_LOTGI</name>
<evidence type="ECO:0000256" key="1">
    <source>
        <dbReference type="ARBA" id="ARBA00022723"/>
    </source>
</evidence>
<keyword evidence="2 5" id="KW-0863">Zinc-finger</keyword>
<keyword evidence="8" id="KW-1185">Reference proteome</keyword>
<dbReference type="SMART" id="SM00355">
    <property type="entry name" value="ZnF_C2H2"/>
    <property type="match status" value="4"/>
</dbReference>
<dbReference type="EMBL" id="KB202408">
    <property type="protein sequence ID" value="ESO90445.1"/>
    <property type="molecule type" value="Genomic_DNA"/>
</dbReference>
<dbReference type="OMA" id="WDKPEFF"/>
<dbReference type="GO" id="GO:0008270">
    <property type="term" value="F:zinc ion binding"/>
    <property type="evidence" value="ECO:0007669"/>
    <property type="project" value="UniProtKB-KW"/>
</dbReference>
<dbReference type="GeneID" id="20232202"/>
<dbReference type="InterPro" id="IPR040048">
    <property type="entry name" value="ZNF277"/>
</dbReference>
<dbReference type="PROSITE" id="PS50157">
    <property type="entry name" value="ZINC_FINGER_C2H2_2"/>
    <property type="match status" value="1"/>
</dbReference>
<keyword evidence="1" id="KW-0479">Metal-binding</keyword>
<dbReference type="PANTHER" id="PTHR13267">
    <property type="entry name" value="ZINC FINGER PROTEIN 277"/>
    <property type="match status" value="1"/>
</dbReference>
<evidence type="ECO:0000259" key="6">
    <source>
        <dbReference type="PROSITE" id="PS50157"/>
    </source>
</evidence>
<dbReference type="STRING" id="225164.V4A626"/>
<keyword evidence="3" id="KW-0862">Zinc</keyword>
<feature type="domain" description="C2H2-type" evidence="6">
    <location>
        <begin position="166"/>
        <end position="195"/>
    </location>
</feature>
<evidence type="ECO:0000256" key="5">
    <source>
        <dbReference type="PROSITE-ProRule" id="PRU00042"/>
    </source>
</evidence>
<dbReference type="InterPro" id="IPR036236">
    <property type="entry name" value="Znf_C2H2_sf"/>
</dbReference>
<accession>V4A626</accession>
<evidence type="ECO:0000256" key="2">
    <source>
        <dbReference type="ARBA" id="ARBA00022771"/>
    </source>
</evidence>
<dbReference type="Pfam" id="PF12756">
    <property type="entry name" value="zf-C2H2_2"/>
    <property type="match status" value="2"/>
</dbReference>
<comment type="similarity">
    <text evidence="4">Belongs to the ZNF277 family.</text>
</comment>
<dbReference type="KEGG" id="lgi:LOTGIDRAFT_123167"/>
<protein>
    <recommendedName>
        <fullName evidence="6">C2H2-type domain-containing protein</fullName>
    </recommendedName>
</protein>
<reference evidence="7 8" key="1">
    <citation type="journal article" date="2013" name="Nature">
        <title>Insights into bilaterian evolution from three spiralian genomes.</title>
        <authorList>
            <person name="Simakov O."/>
            <person name="Marletaz F."/>
            <person name="Cho S.J."/>
            <person name="Edsinger-Gonzales E."/>
            <person name="Havlak P."/>
            <person name="Hellsten U."/>
            <person name="Kuo D.H."/>
            <person name="Larsson T."/>
            <person name="Lv J."/>
            <person name="Arendt D."/>
            <person name="Savage R."/>
            <person name="Osoegawa K."/>
            <person name="de Jong P."/>
            <person name="Grimwood J."/>
            <person name="Chapman J.A."/>
            <person name="Shapiro H."/>
            <person name="Aerts A."/>
            <person name="Otillar R.P."/>
            <person name="Terry A.Y."/>
            <person name="Boore J.L."/>
            <person name="Grigoriev I.V."/>
            <person name="Lindberg D.R."/>
            <person name="Seaver E.C."/>
            <person name="Weisblat D.A."/>
            <person name="Putnam N.H."/>
            <person name="Rokhsar D.S."/>
        </authorList>
    </citation>
    <scope>NUCLEOTIDE SEQUENCE [LARGE SCALE GENOMIC DNA]</scope>
</reference>
<dbReference type="OrthoDB" id="278606at2759"/>
<dbReference type="AlphaFoldDB" id="V4A626"/>
<dbReference type="RefSeq" id="XP_009058771.1">
    <property type="nucleotide sequence ID" value="XM_009060523.1"/>
</dbReference>
<dbReference type="Proteomes" id="UP000030746">
    <property type="component" value="Unassembled WGS sequence"/>
</dbReference>
<feature type="non-terminal residue" evidence="7">
    <location>
        <position position="1"/>
    </location>
</feature>